<organism evidence="2">
    <name type="scientific">Rhizophagus irregularis (strain DAOM 181602 / DAOM 197198 / MUCL 43194)</name>
    <name type="common">Arbuscular mycorrhizal fungus</name>
    <name type="synonym">Glomus intraradices</name>
    <dbReference type="NCBI Taxonomy" id="747089"/>
    <lineage>
        <taxon>Eukaryota</taxon>
        <taxon>Fungi</taxon>
        <taxon>Fungi incertae sedis</taxon>
        <taxon>Mucoromycota</taxon>
        <taxon>Glomeromycotina</taxon>
        <taxon>Glomeromycetes</taxon>
        <taxon>Glomerales</taxon>
        <taxon>Glomeraceae</taxon>
        <taxon>Rhizophagus</taxon>
    </lineage>
</organism>
<name>U9UHT2_RHIID</name>
<dbReference type="EMBL" id="KI282227">
    <property type="protein sequence ID" value="ESA15161.1"/>
    <property type="molecule type" value="Genomic_DNA"/>
</dbReference>
<accession>U9UHT2</accession>
<evidence type="ECO:0000256" key="1">
    <source>
        <dbReference type="SAM" id="MobiDB-lite"/>
    </source>
</evidence>
<evidence type="ECO:0000313" key="2">
    <source>
        <dbReference type="EMBL" id="ESA15161.1"/>
    </source>
</evidence>
<gene>
    <name evidence="2" type="ORF">GLOINDRAFT_322345</name>
</gene>
<sequence>MFSFKNIQRISKKVNVPKMNVINAKKLPGEKKSVYQKKSLGEKKSVSKKKLPGEKKVRVSKMNMINAKEIAGRKKRQCVKMNAINRNCWNLKTLNKIWHERKQQSRRQKYKPLKMRAQKPEAETIIQPLLSGIQRIKMYRNRMGDLHQGLIGKNPTERSFWQKLCDMIIPRVDSLLIENIFLTFRERDN</sequence>
<protein>
    <submittedName>
        <fullName evidence="2">Uncharacterized protein</fullName>
    </submittedName>
</protein>
<feature type="region of interest" description="Disordered" evidence="1">
    <location>
        <begin position="33"/>
        <end position="53"/>
    </location>
</feature>
<proteinExistence type="predicted"/>
<dbReference type="AlphaFoldDB" id="U9UHT2"/>
<reference evidence="2" key="1">
    <citation type="submission" date="2013-07" db="EMBL/GenBank/DDBJ databases">
        <title>The genome of an arbuscular mycorrhizal fungus provides insights into the evolution of the oldest plant symbiosis.</title>
        <authorList>
            <consortium name="DOE Joint Genome Institute"/>
            <person name="Tisserant E."/>
            <person name="Malbreil M."/>
            <person name="Kuo A."/>
            <person name="Kohler A."/>
            <person name="Symeonidi A."/>
            <person name="Balestrini R."/>
            <person name="Charron P."/>
            <person name="Duensing N."/>
            <person name="Frei-dit-Frey N."/>
            <person name="Gianinazzi-Pearson V."/>
            <person name="Gilbert B."/>
            <person name="Handa Y."/>
            <person name="Hijri M."/>
            <person name="Kaul R."/>
            <person name="Kawaguchi M."/>
            <person name="Krajinski F."/>
            <person name="Lammers P."/>
            <person name="Lapierre D."/>
            <person name="Masclaux F.G."/>
            <person name="Murat C."/>
            <person name="Morin E."/>
            <person name="Ndikumana S."/>
            <person name="Pagni M."/>
            <person name="Petitpierre D."/>
            <person name="Requena N."/>
            <person name="Rosikiewicz P."/>
            <person name="Riley R."/>
            <person name="Saito K."/>
            <person name="San Clemente H."/>
            <person name="Shapiro H."/>
            <person name="van Tuinen D."/>
            <person name="Becard G."/>
            <person name="Bonfante P."/>
            <person name="Paszkowski U."/>
            <person name="Shachar-Hill Y."/>
            <person name="Young J.P."/>
            <person name="Sanders I.R."/>
            <person name="Henrissat B."/>
            <person name="Rensing S.A."/>
            <person name="Grigoriev I.V."/>
            <person name="Corradi N."/>
            <person name="Roux C."/>
            <person name="Martin F."/>
        </authorList>
    </citation>
    <scope>NUCLEOTIDE SEQUENCE</scope>
    <source>
        <strain evidence="2">DAOM 197198</strain>
    </source>
</reference>
<dbReference type="HOGENOM" id="CLU_1435120_0_0_1"/>